<keyword evidence="3" id="KW-0238">DNA-binding</keyword>
<reference evidence="7 8" key="1">
    <citation type="submission" date="2016-11" db="EMBL/GenBank/DDBJ databases">
        <authorList>
            <person name="Varghese N."/>
            <person name="Submissions S."/>
        </authorList>
    </citation>
    <scope>NUCLEOTIDE SEQUENCE [LARGE SCALE GENOMIC DNA]</scope>
    <source>
        <strain evidence="7 8">CGMCC 1.12174</strain>
        <strain evidence="6 9">DSM 26351</strain>
    </source>
</reference>
<dbReference type="PANTHER" id="PTHR30408:SF12">
    <property type="entry name" value="TYPE I RESTRICTION ENZYME MJAVIII SPECIFICITY SUBUNIT"/>
    <property type="match status" value="1"/>
</dbReference>
<dbReference type="InterPro" id="IPR000055">
    <property type="entry name" value="Restrct_endonuc_typeI_TRD"/>
</dbReference>
<dbReference type="EMBL" id="FRAT01000001">
    <property type="protein sequence ID" value="SHK12015.1"/>
    <property type="molecule type" value="Genomic_DNA"/>
</dbReference>
<dbReference type="SUPFAM" id="SSF116734">
    <property type="entry name" value="DNA methylase specificity domain"/>
    <property type="match status" value="2"/>
</dbReference>
<accession>A0A1M6PVM2</accession>
<proteinExistence type="inferred from homology"/>
<dbReference type="Pfam" id="PF01420">
    <property type="entry name" value="Methylase_S"/>
    <property type="match status" value="2"/>
</dbReference>
<dbReference type="Proteomes" id="UP000184031">
    <property type="component" value="Unassembled WGS sequence"/>
</dbReference>
<gene>
    <name evidence="6" type="ORF">SAMN04487891_101337</name>
    <name evidence="7" type="ORF">SAMN05216293_0341</name>
</gene>
<evidence type="ECO:0000313" key="6">
    <source>
        <dbReference type="EMBL" id="SFB68083.1"/>
    </source>
</evidence>
<comment type="caution">
    <text evidence="7">The sequence shown here is derived from an EMBL/GenBank/DDBJ whole genome shotgun (WGS) entry which is preliminary data.</text>
</comment>
<dbReference type="STRING" id="1055723.SAMN05216293_0341"/>
<evidence type="ECO:0000313" key="7">
    <source>
        <dbReference type="EMBL" id="SHK12015.1"/>
    </source>
</evidence>
<organism evidence="7 8">
    <name type="scientific">Flagellimonas taeanensis</name>
    <dbReference type="NCBI Taxonomy" id="1005926"/>
    <lineage>
        <taxon>Bacteria</taxon>
        <taxon>Pseudomonadati</taxon>
        <taxon>Bacteroidota</taxon>
        <taxon>Flavobacteriia</taxon>
        <taxon>Flavobacteriales</taxon>
        <taxon>Flavobacteriaceae</taxon>
        <taxon>Flagellimonas</taxon>
    </lineage>
</organism>
<protein>
    <submittedName>
        <fullName evidence="7">Type I restriction enzyme, S subunit</fullName>
    </submittedName>
</protein>
<dbReference type="Gene3D" id="3.90.220.20">
    <property type="entry name" value="DNA methylase specificity domains"/>
    <property type="match status" value="2"/>
</dbReference>
<feature type="coiled-coil region" evidence="4">
    <location>
        <begin position="430"/>
        <end position="457"/>
    </location>
</feature>
<keyword evidence="2" id="KW-0680">Restriction system</keyword>
<dbReference type="OrthoDB" id="667970at2"/>
<dbReference type="InterPro" id="IPR052021">
    <property type="entry name" value="Type-I_RS_S_subunit"/>
</dbReference>
<evidence type="ECO:0000256" key="3">
    <source>
        <dbReference type="ARBA" id="ARBA00023125"/>
    </source>
</evidence>
<dbReference type="RefSeq" id="WP_072876187.1">
    <property type="nucleotide sequence ID" value="NZ_FOKU01000001.1"/>
</dbReference>
<evidence type="ECO:0000313" key="9">
    <source>
        <dbReference type="Proteomes" id="UP000198940"/>
    </source>
</evidence>
<name>A0A1M6PVM2_9FLAO</name>
<dbReference type="AlphaFoldDB" id="A0A1M6PVM2"/>
<dbReference type="InterPro" id="IPR044946">
    <property type="entry name" value="Restrct_endonuc_typeI_TRD_sf"/>
</dbReference>
<feature type="domain" description="Type I restriction modification DNA specificity" evidence="5">
    <location>
        <begin position="88"/>
        <end position="212"/>
    </location>
</feature>
<evidence type="ECO:0000256" key="4">
    <source>
        <dbReference type="SAM" id="Coils"/>
    </source>
</evidence>
<feature type="domain" description="Type I restriction modification DNA specificity" evidence="5">
    <location>
        <begin position="296"/>
        <end position="449"/>
    </location>
</feature>
<dbReference type="GO" id="GO:0003677">
    <property type="term" value="F:DNA binding"/>
    <property type="evidence" value="ECO:0007669"/>
    <property type="project" value="UniProtKB-KW"/>
</dbReference>
<keyword evidence="9" id="KW-1185">Reference proteome</keyword>
<comment type="similarity">
    <text evidence="1">Belongs to the type-I restriction system S methylase family.</text>
</comment>
<dbReference type="Proteomes" id="UP000198940">
    <property type="component" value="Unassembled WGS sequence"/>
</dbReference>
<keyword evidence="4" id="KW-0175">Coiled coil</keyword>
<dbReference type="EMBL" id="FOKU01000001">
    <property type="protein sequence ID" value="SFB68083.1"/>
    <property type="molecule type" value="Genomic_DNA"/>
</dbReference>
<evidence type="ECO:0000313" key="8">
    <source>
        <dbReference type="Proteomes" id="UP000184031"/>
    </source>
</evidence>
<evidence type="ECO:0000256" key="1">
    <source>
        <dbReference type="ARBA" id="ARBA00010923"/>
    </source>
</evidence>
<evidence type="ECO:0000259" key="5">
    <source>
        <dbReference type="Pfam" id="PF01420"/>
    </source>
</evidence>
<dbReference type="GO" id="GO:0009307">
    <property type="term" value="P:DNA restriction-modification system"/>
    <property type="evidence" value="ECO:0007669"/>
    <property type="project" value="UniProtKB-KW"/>
</dbReference>
<sequence>MLHFKTAYKSKIEKAGRFDARYFYLEDVLQKFNDREDFELIKLGNPKVLKTITDGEHAGQNFVDKGILFIKNSSIKDFDISLNDGFYIEKWKHEEQKRSNLKPKDVLFTTIGHIGSATIVPENFCEANINQNLVKIEINEEYINPYYVAAYLNSYLIKEQINCLFTGNIHGILTYPKIKNLEIVVPPKVFQENIANLFKKAIEYTEKSNEIIANAINKFEEYLEIQEELIDYSKTYSINRDSLLKNNNWIPKLYLPEYTTTLEEVEKKWETKPLVGKDGVAIMFKGDEVGSDNYSKYLEKNDDDVPFIRTSDIYNWQVDQNPDFFIPIEIFNELEQKILENDILFTKDGRIGKTAYITSEDRLIASSGVSIIRAKNIDPYYLFIVLTSNYIGQFQSIQHTVYASTIPHLRESKISNFRIPILPKEKIEELSKMTKTAMDLKNKRKKLIKEIRQTINAYLLS</sequence>
<dbReference type="PANTHER" id="PTHR30408">
    <property type="entry name" value="TYPE-1 RESTRICTION ENZYME ECOKI SPECIFICITY PROTEIN"/>
    <property type="match status" value="1"/>
</dbReference>
<evidence type="ECO:0000256" key="2">
    <source>
        <dbReference type="ARBA" id="ARBA00022747"/>
    </source>
</evidence>